<comment type="subcellular location">
    <subcellularLocation>
        <location evidence="2">Chromosome</location>
        <location evidence="2">Centromere</location>
        <location evidence="2">Kinetochore</location>
    </subcellularLocation>
    <subcellularLocation>
        <location evidence="1">Nucleus</location>
    </subcellularLocation>
</comment>
<organism evidence="11 12">
    <name type="scientific">Wickerhamiella sorbophila</name>
    <dbReference type="NCBI Taxonomy" id="45607"/>
    <lineage>
        <taxon>Eukaryota</taxon>
        <taxon>Fungi</taxon>
        <taxon>Dikarya</taxon>
        <taxon>Ascomycota</taxon>
        <taxon>Saccharomycotina</taxon>
        <taxon>Dipodascomycetes</taxon>
        <taxon>Dipodascales</taxon>
        <taxon>Trichomonascaceae</taxon>
        <taxon>Wickerhamiella</taxon>
    </lineage>
</organism>
<evidence type="ECO:0000256" key="3">
    <source>
        <dbReference type="ARBA" id="ARBA00022454"/>
    </source>
</evidence>
<protein>
    <submittedName>
        <fullName evidence="11">Uncharacterized protein</fullName>
    </submittedName>
</protein>
<dbReference type="Pfam" id="PF03980">
    <property type="entry name" value="Nnf1"/>
    <property type="match status" value="1"/>
</dbReference>
<dbReference type="AlphaFoldDB" id="A0A2T0FK15"/>
<evidence type="ECO:0000256" key="5">
    <source>
        <dbReference type="ARBA" id="ARBA00022776"/>
    </source>
</evidence>
<keyword evidence="12" id="KW-1185">Reference proteome</keyword>
<evidence type="ECO:0000256" key="2">
    <source>
        <dbReference type="ARBA" id="ARBA00004629"/>
    </source>
</evidence>
<keyword evidence="6" id="KW-0995">Kinetochore</keyword>
<dbReference type="GO" id="GO:0051301">
    <property type="term" value="P:cell division"/>
    <property type="evidence" value="ECO:0007669"/>
    <property type="project" value="UniProtKB-KW"/>
</dbReference>
<proteinExistence type="predicted"/>
<keyword evidence="7" id="KW-0539">Nucleus</keyword>
<dbReference type="EMBL" id="NDIQ01000021">
    <property type="protein sequence ID" value="PRT55331.1"/>
    <property type="molecule type" value="Genomic_DNA"/>
</dbReference>
<dbReference type="GO" id="GO:0005634">
    <property type="term" value="C:nucleus"/>
    <property type="evidence" value="ECO:0007669"/>
    <property type="project" value="UniProtKB-SubCell"/>
</dbReference>
<gene>
    <name evidence="11" type="ORF">B9G98_02951</name>
</gene>
<keyword evidence="8" id="KW-0131">Cell cycle</keyword>
<dbReference type="GeneID" id="36516699"/>
<feature type="coiled-coil region" evidence="10">
    <location>
        <begin position="134"/>
        <end position="168"/>
    </location>
</feature>
<comment type="caution">
    <text evidence="11">The sequence shown here is derived from an EMBL/GenBank/DDBJ whole genome shotgun (WGS) entry which is preliminary data.</text>
</comment>
<keyword evidence="5" id="KW-0498">Mitosis</keyword>
<name>A0A2T0FK15_9ASCO</name>
<evidence type="ECO:0000313" key="11">
    <source>
        <dbReference type="EMBL" id="PRT55331.1"/>
    </source>
</evidence>
<reference evidence="11 12" key="1">
    <citation type="submission" date="2017-04" db="EMBL/GenBank/DDBJ databases">
        <title>Genome sequencing of [Candida] sorbophila.</title>
        <authorList>
            <person name="Ahn J.O."/>
        </authorList>
    </citation>
    <scope>NUCLEOTIDE SEQUENCE [LARGE SCALE GENOMIC DNA]</scope>
    <source>
        <strain evidence="11 12">DS02</strain>
    </source>
</reference>
<evidence type="ECO:0000256" key="8">
    <source>
        <dbReference type="ARBA" id="ARBA00023306"/>
    </source>
</evidence>
<keyword evidence="10" id="KW-0175">Coiled coil</keyword>
<keyword evidence="9" id="KW-0137">Centromere</keyword>
<keyword evidence="4" id="KW-0132">Cell division</keyword>
<evidence type="ECO:0000256" key="7">
    <source>
        <dbReference type="ARBA" id="ARBA00023242"/>
    </source>
</evidence>
<evidence type="ECO:0000256" key="9">
    <source>
        <dbReference type="ARBA" id="ARBA00023328"/>
    </source>
</evidence>
<keyword evidence="3" id="KW-0158">Chromosome</keyword>
<evidence type="ECO:0000256" key="6">
    <source>
        <dbReference type="ARBA" id="ARBA00022838"/>
    </source>
</evidence>
<sequence length="171" mass="19864">MNDAVIDGASERYRMLQQACEQAIQVIRRDLEETDLQRYFPHLADNPALVSRSARQSSEFWAQNVLPAVTSRIDNEKIEPKLETLLRLEEDARHRRYRHQAGSADPRDQPVDAVKLTASDFMELRLQQQKVAYNAELQARKDRVIKERAELEQAAQEKLAKLSEILQKIRQ</sequence>
<dbReference type="InterPro" id="IPR007128">
    <property type="entry name" value="PMF1/Nnf1"/>
</dbReference>
<accession>A0A2T0FK15</accession>
<dbReference type="Proteomes" id="UP000238350">
    <property type="component" value="Unassembled WGS sequence"/>
</dbReference>
<evidence type="ECO:0000256" key="1">
    <source>
        <dbReference type="ARBA" id="ARBA00004123"/>
    </source>
</evidence>
<evidence type="ECO:0000313" key="12">
    <source>
        <dbReference type="Proteomes" id="UP000238350"/>
    </source>
</evidence>
<evidence type="ECO:0000256" key="10">
    <source>
        <dbReference type="SAM" id="Coils"/>
    </source>
</evidence>
<evidence type="ECO:0000256" key="4">
    <source>
        <dbReference type="ARBA" id="ARBA00022618"/>
    </source>
</evidence>
<dbReference type="RefSeq" id="XP_024665276.1">
    <property type="nucleotide sequence ID" value="XM_024809508.1"/>
</dbReference>
<dbReference type="GO" id="GO:0000444">
    <property type="term" value="C:MIS12/MIND type complex"/>
    <property type="evidence" value="ECO:0007669"/>
    <property type="project" value="InterPro"/>
</dbReference>